<dbReference type="OrthoDB" id="8527558at2"/>
<reference evidence="1 2" key="1">
    <citation type="submission" date="2012-09" db="EMBL/GenBank/DDBJ databases">
        <title>Draft Genome Sequences of 6 Strains from Genus Thauera.</title>
        <authorList>
            <person name="Liu B."/>
            <person name="Shapleigh J.P."/>
            <person name="Frostegard A.H."/>
        </authorList>
    </citation>
    <scope>NUCLEOTIDE SEQUENCE [LARGE SCALE GENOMIC DNA]</scope>
    <source>
        <strain evidence="1 2">B4P</strain>
    </source>
</reference>
<organism evidence="1 2">
    <name type="scientific">Thauera phenylacetica B4P</name>
    <dbReference type="NCBI Taxonomy" id="1234382"/>
    <lineage>
        <taxon>Bacteria</taxon>
        <taxon>Pseudomonadati</taxon>
        <taxon>Pseudomonadota</taxon>
        <taxon>Betaproteobacteria</taxon>
        <taxon>Rhodocyclales</taxon>
        <taxon>Zoogloeaceae</taxon>
        <taxon>Thauera</taxon>
    </lineage>
</organism>
<name>N7A257_9RHOO</name>
<dbReference type="RefSeq" id="WP_004357403.1">
    <property type="nucleotide sequence ID" value="NZ_AMXF01000014.1"/>
</dbReference>
<evidence type="ECO:0000313" key="2">
    <source>
        <dbReference type="Proteomes" id="UP000013047"/>
    </source>
</evidence>
<protein>
    <submittedName>
        <fullName evidence="1">Putative transcriptional regulator</fullName>
    </submittedName>
</protein>
<evidence type="ECO:0000313" key="1">
    <source>
        <dbReference type="EMBL" id="ENO98369.1"/>
    </source>
</evidence>
<dbReference type="InterPro" id="IPR010260">
    <property type="entry name" value="AlpA"/>
</dbReference>
<comment type="caution">
    <text evidence="1">The sequence shown here is derived from an EMBL/GenBank/DDBJ whole genome shotgun (WGS) entry which is preliminary data.</text>
</comment>
<gene>
    <name evidence="1" type="ORF">C667_04039</name>
</gene>
<dbReference type="Pfam" id="PF05930">
    <property type="entry name" value="Phage_AlpA"/>
    <property type="match status" value="1"/>
</dbReference>
<dbReference type="AlphaFoldDB" id="N7A257"/>
<proteinExistence type="predicted"/>
<dbReference type="EMBL" id="AMXF01000014">
    <property type="protein sequence ID" value="ENO98369.1"/>
    <property type="molecule type" value="Genomic_DNA"/>
</dbReference>
<accession>N7A257</accession>
<sequence>MSYNKQNKPAPGAIAAATTQPAPEPIPMALANFEHLPDNAFVREPVVRGLYGISHATVWRWVKAGFIPKPVKLSAQSTGWRVADLRAALRAKAEEVAA</sequence>
<keyword evidence="2" id="KW-1185">Reference proteome</keyword>
<dbReference type="Proteomes" id="UP000013047">
    <property type="component" value="Unassembled WGS sequence"/>
</dbReference>